<proteinExistence type="predicted"/>
<feature type="compositionally biased region" description="Low complexity" evidence="2">
    <location>
        <begin position="256"/>
        <end position="268"/>
    </location>
</feature>
<dbReference type="Proteomes" id="UP001497623">
    <property type="component" value="Unassembled WGS sequence"/>
</dbReference>
<comment type="caution">
    <text evidence="4">The sequence shown here is derived from an EMBL/GenBank/DDBJ whole genome shotgun (WGS) entry which is preliminary data.</text>
</comment>
<organism evidence="4 5">
    <name type="scientific">Meganyctiphanes norvegica</name>
    <name type="common">Northern krill</name>
    <name type="synonym">Thysanopoda norvegica</name>
    <dbReference type="NCBI Taxonomy" id="48144"/>
    <lineage>
        <taxon>Eukaryota</taxon>
        <taxon>Metazoa</taxon>
        <taxon>Ecdysozoa</taxon>
        <taxon>Arthropoda</taxon>
        <taxon>Crustacea</taxon>
        <taxon>Multicrustacea</taxon>
        <taxon>Malacostraca</taxon>
        <taxon>Eumalacostraca</taxon>
        <taxon>Eucarida</taxon>
        <taxon>Euphausiacea</taxon>
        <taxon>Euphausiidae</taxon>
        <taxon>Meganyctiphanes</taxon>
    </lineage>
</organism>
<accession>A0AAV2RQ76</accession>
<dbReference type="GO" id="GO:0008270">
    <property type="term" value="F:zinc ion binding"/>
    <property type="evidence" value="ECO:0007669"/>
    <property type="project" value="UniProtKB-KW"/>
</dbReference>
<evidence type="ECO:0000313" key="4">
    <source>
        <dbReference type="EMBL" id="CAL4132097.1"/>
    </source>
</evidence>
<evidence type="ECO:0000313" key="5">
    <source>
        <dbReference type="Proteomes" id="UP001497623"/>
    </source>
</evidence>
<feature type="region of interest" description="Disordered" evidence="2">
    <location>
        <begin position="728"/>
        <end position="804"/>
    </location>
</feature>
<feature type="compositionally biased region" description="Basic and acidic residues" evidence="2">
    <location>
        <begin position="776"/>
        <end position="804"/>
    </location>
</feature>
<dbReference type="InterPro" id="IPR013087">
    <property type="entry name" value="Znf_C2H2_type"/>
</dbReference>
<reference evidence="4 5" key="1">
    <citation type="submission" date="2024-05" db="EMBL/GenBank/DDBJ databases">
        <authorList>
            <person name="Wallberg A."/>
        </authorList>
    </citation>
    <scope>NUCLEOTIDE SEQUENCE [LARGE SCALE GENOMIC DNA]</scope>
</reference>
<feature type="region of interest" description="Disordered" evidence="2">
    <location>
        <begin position="250"/>
        <end position="273"/>
    </location>
</feature>
<feature type="domain" description="C2H2-type" evidence="3">
    <location>
        <begin position="78"/>
        <end position="105"/>
    </location>
</feature>
<protein>
    <recommendedName>
        <fullName evidence="3">C2H2-type domain-containing protein</fullName>
    </recommendedName>
</protein>
<gene>
    <name evidence="4" type="ORF">MNOR_LOCUS26955</name>
</gene>
<keyword evidence="1" id="KW-0863">Zinc-finger</keyword>
<dbReference type="PROSITE" id="PS00028">
    <property type="entry name" value="ZINC_FINGER_C2H2_1"/>
    <property type="match status" value="1"/>
</dbReference>
<evidence type="ECO:0000256" key="2">
    <source>
        <dbReference type="SAM" id="MobiDB-lite"/>
    </source>
</evidence>
<evidence type="ECO:0000259" key="3">
    <source>
        <dbReference type="PROSITE" id="PS50157"/>
    </source>
</evidence>
<keyword evidence="1" id="KW-0862">Zinc</keyword>
<dbReference type="PROSITE" id="PS50157">
    <property type="entry name" value="ZINC_FINGER_C2H2_2"/>
    <property type="match status" value="1"/>
</dbReference>
<dbReference type="AlphaFoldDB" id="A0AAV2RQ76"/>
<feature type="compositionally biased region" description="Basic residues" evidence="2">
    <location>
        <begin position="745"/>
        <end position="755"/>
    </location>
</feature>
<evidence type="ECO:0000256" key="1">
    <source>
        <dbReference type="PROSITE-ProRule" id="PRU00042"/>
    </source>
</evidence>
<feature type="non-terminal residue" evidence="4">
    <location>
        <position position="804"/>
    </location>
</feature>
<keyword evidence="1" id="KW-0479">Metal-binding</keyword>
<dbReference type="EMBL" id="CAXKWB010027647">
    <property type="protein sequence ID" value="CAL4132097.1"/>
    <property type="molecule type" value="Genomic_DNA"/>
</dbReference>
<keyword evidence="5" id="KW-1185">Reference proteome</keyword>
<name>A0AAV2RQ76_MEGNR</name>
<sequence>MNKMDSDNEDSKLVIDEADIENTETSLFPGESCSVQEGVISTENSNIAKKKIYSATIKKYSDEDINENVHPKKRRKCFNCFKCHKKFSILDGLNSHKKLHEDGKLECSECKNNCNSSEDVQNPKQFNIYNEFISSNKIKPASRSTKSEDMLESQKRKKLPPLFRIKPKPHIARSSLIDEVDYTEKNVYSMKKTDNEFKGLEKSNHKSSIYFKEIDLETSSHSKQIPTAIKSKRFVESDILMNDAHVSESEEEGDVEIISGDSGISSESGDCEPSDRLKLRDSCILGLNLKQGPVINDSLNINIIESCISSKIRKNNTYIDGVERDYKFKESSKTTTVDGNSNKHNVKKSFKAINSDNIYSDNISGMKFPHVANNIKLVAIDKLLNTNAESCSKNKEFVLSTDVIDNLGNQDPDSPLVIVLDNPTRNDDSKIYQNGCHVRENVEGGSSINNSSPSHKKSHIEKSYSKIINPMSNQVSIVKEPFQKNNINHDYNDIVKVSESQHCNVEFKNKSDSVLKYVNPISTDHRSFCGKNKQEHFKKHNKSYIINQPMLNYEQLSEKVNFVNENGVNDSSSSVYSNGSTSYKTESADNDDVPYIFMNYIIDGKSTRTRLGQIPCLPQDIQSKGISTQQNTNEQPLNLSVQNSNASSYEETEKKSLIGITNTNLNEKNENFTLSGGEIYQQNKLIYISNSDMEVKNNFIFNEELPVKDIGSPPPLYEISDTNQGYPISEIDLPPLSEINSDKRGSKKSMHRKRTPLYAQPEPEDPEERNRWHRARVTEKNRRERNKEAMRVETERDILKSHVN</sequence>